<name>A0A7K4AKA7_METSH</name>
<keyword evidence="4 6" id="KW-0238">DNA-binding</keyword>
<keyword evidence="5 6" id="KW-0804">Transcription</keyword>
<protein>
    <recommendedName>
        <fullName evidence="6">TATA-box-binding protein</fullName>
    </recommendedName>
    <alternativeName>
        <fullName evidence="6">Box A-binding protein</fullName>
        <shortName evidence="6">BAP</shortName>
    </alternativeName>
    <alternativeName>
        <fullName evidence="6">TATA sequence-binding protein</fullName>
        <shortName evidence="6">TBP</shortName>
    </alternativeName>
    <alternativeName>
        <fullName evidence="6">TATA-box factor</fullName>
    </alternativeName>
</protein>
<keyword evidence="2 6" id="KW-0677">Repeat</keyword>
<dbReference type="Gene3D" id="3.30.310.10">
    <property type="entry name" value="TATA-Binding Protein"/>
    <property type="match status" value="2"/>
</dbReference>
<evidence type="ECO:0000256" key="5">
    <source>
        <dbReference type="ARBA" id="ARBA00023163"/>
    </source>
</evidence>
<organism evidence="8 9">
    <name type="scientific">Methanothrix soehngenii</name>
    <name type="common">Methanosaeta concilii</name>
    <dbReference type="NCBI Taxonomy" id="2223"/>
    <lineage>
        <taxon>Archaea</taxon>
        <taxon>Methanobacteriati</taxon>
        <taxon>Methanobacteriota</taxon>
        <taxon>Stenosarchaea group</taxon>
        <taxon>Methanomicrobia</taxon>
        <taxon>Methanotrichales</taxon>
        <taxon>Methanotrichaceae</taxon>
        <taxon>Methanothrix</taxon>
    </lineage>
</organism>
<evidence type="ECO:0000256" key="7">
    <source>
        <dbReference type="RuleBase" id="RU000523"/>
    </source>
</evidence>
<evidence type="ECO:0000256" key="4">
    <source>
        <dbReference type="ARBA" id="ARBA00023125"/>
    </source>
</evidence>
<sequence length="195" mass="21134">MGSTMNVENVVASTKLADEFDLYKIEAELEGAEYKKEKFPGLVYRVKAPKAAFLIFTSGKIVCTGAKNIEDIRRVIITLAETLKSIGIENIYSEPEIIVQNIVATADFKVDLNLNAVVLGMGMENVEYEPEQFPGVVCRVKKPKVVVLVFSSGKLVVTGGKTVNDCEEGVQVIRKGLEDMGLLSSSGSEQQIAGA</sequence>
<dbReference type="SUPFAM" id="SSF55945">
    <property type="entry name" value="TATA-box binding protein-like"/>
    <property type="match status" value="2"/>
</dbReference>
<comment type="function">
    <text evidence="6 7">General factor that plays a role in the activation of archaeal genes transcribed by RNA polymerase. Binds specifically to the TATA box promoter element which lies close to the position of transcription initiation.</text>
</comment>
<proteinExistence type="inferred from homology"/>
<dbReference type="InterPro" id="IPR012295">
    <property type="entry name" value="TBP_dom_sf"/>
</dbReference>
<evidence type="ECO:0000313" key="9">
    <source>
        <dbReference type="Proteomes" id="UP000544742"/>
    </source>
</evidence>
<accession>A0A7K4AKA7</accession>
<dbReference type="GeneID" id="10462626"/>
<dbReference type="GO" id="GO:0003700">
    <property type="term" value="F:DNA-binding transcription factor activity"/>
    <property type="evidence" value="ECO:0007669"/>
    <property type="project" value="UniProtKB-UniRule"/>
</dbReference>
<gene>
    <name evidence="6" type="primary">tbp</name>
    <name evidence="8" type="ORF">GX426_09795</name>
</gene>
<dbReference type="HAMAP" id="MF_00408">
    <property type="entry name" value="TATA_bind_prot_arch"/>
    <property type="match status" value="1"/>
</dbReference>
<dbReference type="GO" id="GO:0003677">
    <property type="term" value="F:DNA binding"/>
    <property type="evidence" value="ECO:0007669"/>
    <property type="project" value="UniProtKB-KW"/>
</dbReference>
<dbReference type="RefSeq" id="WP_048132639.1">
    <property type="nucleotide sequence ID" value="NZ_CAJYDL010000001.1"/>
</dbReference>
<dbReference type="Proteomes" id="UP000544742">
    <property type="component" value="Unassembled WGS sequence"/>
</dbReference>
<dbReference type="GO" id="GO:0006352">
    <property type="term" value="P:DNA-templated transcription initiation"/>
    <property type="evidence" value="ECO:0007669"/>
    <property type="project" value="InterPro"/>
</dbReference>
<reference evidence="8 9" key="1">
    <citation type="journal article" date="2020" name="Biotechnol. Biofuels">
        <title>New insights from the biogas microbiome by comprehensive genome-resolved metagenomics of nearly 1600 species originating from multiple anaerobic digesters.</title>
        <authorList>
            <person name="Campanaro S."/>
            <person name="Treu L."/>
            <person name="Rodriguez-R L.M."/>
            <person name="Kovalovszki A."/>
            <person name="Ziels R.M."/>
            <person name="Maus I."/>
            <person name="Zhu X."/>
            <person name="Kougias P.G."/>
            <person name="Basile A."/>
            <person name="Luo G."/>
            <person name="Schluter A."/>
            <person name="Konstantinidis K.T."/>
            <person name="Angelidaki I."/>
        </authorList>
    </citation>
    <scope>NUCLEOTIDE SEQUENCE [LARGE SCALE GENOMIC DNA]</scope>
    <source>
        <strain evidence="8">AS27yjCOA_157</strain>
    </source>
</reference>
<dbReference type="FunFam" id="3.30.310.10:FF:000010">
    <property type="entry name" value="TATA-box-binding protein"/>
    <property type="match status" value="1"/>
</dbReference>
<dbReference type="PRINTS" id="PR00686">
    <property type="entry name" value="TIFACTORIID"/>
</dbReference>
<evidence type="ECO:0000256" key="2">
    <source>
        <dbReference type="ARBA" id="ARBA00022737"/>
    </source>
</evidence>
<evidence type="ECO:0000256" key="1">
    <source>
        <dbReference type="ARBA" id="ARBA00005560"/>
    </source>
</evidence>
<dbReference type="InterPro" id="IPR000814">
    <property type="entry name" value="TBP"/>
</dbReference>
<comment type="caution">
    <text evidence="6">Lacks conserved residue(s) required for the propagation of feature annotation.</text>
</comment>
<feature type="repeat" description="1" evidence="6">
    <location>
        <begin position="7"/>
        <end position="83"/>
    </location>
</feature>
<comment type="similarity">
    <text evidence="1 6 7">Belongs to the TBP family.</text>
</comment>
<keyword evidence="3 6" id="KW-0805">Transcription regulation</keyword>
<dbReference type="EMBL" id="JAAYUN010000171">
    <property type="protein sequence ID" value="NLJ23382.1"/>
    <property type="molecule type" value="Genomic_DNA"/>
</dbReference>
<evidence type="ECO:0000256" key="3">
    <source>
        <dbReference type="ARBA" id="ARBA00023015"/>
    </source>
</evidence>
<evidence type="ECO:0000256" key="6">
    <source>
        <dbReference type="HAMAP-Rule" id="MF_00408"/>
    </source>
</evidence>
<dbReference type="PROSITE" id="PS00351">
    <property type="entry name" value="TFIID"/>
    <property type="match status" value="1"/>
</dbReference>
<evidence type="ECO:0000313" key="8">
    <source>
        <dbReference type="EMBL" id="NLJ23382.1"/>
    </source>
</evidence>
<dbReference type="Pfam" id="PF00352">
    <property type="entry name" value="TBP"/>
    <property type="match status" value="2"/>
</dbReference>
<dbReference type="InterPro" id="IPR030491">
    <property type="entry name" value="TBP_CS"/>
</dbReference>
<dbReference type="NCBIfam" id="NF001593">
    <property type="entry name" value="PRK00394.1-2"/>
    <property type="match status" value="1"/>
</dbReference>
<dbReference type="PANTHER" id="PTHR10126">
    <property type="entry name" value="TATA-BOX BINDING PROTEIN"/>
    <property type="match status" value="1"/>
</dbReference>
<comment type="caution">
    <text evidence="8">The sequence shown here is derived from an EMBL/GenBank/DDBJ whole genome shotgun (WGS) entry which is preliminary data.</text>
</comment>
<dbReference type="AlphaFoldDB" id="A0A7K4AKA7"/>